<dbReference type="Gene3D" id="3.40.50.150">
    <property type="entry name" value="Vaccinia Virus protein VP39"/>
    <property type="match status" value="1"/>
</dbReference>
<proteinExistence type="inferred from homology"/>
<evidence type="ECO:0000256" key="7">
    <source>
        <dbReference type="RuleBase" id="RU000416"/>
    </source>
</evidence>
<dbReference type="InterPro" id="IPR050390">
    <property type="entry name" value="C5-Methyltransferase"/>
</dbReference>
<dbReference type="EMBL" id="JACRTJ010000014">
    <property type="protein sequence ID" value="MBC8598874.1"/>
    <property type="molecule type" value="Genomic_DNA"/>
</dbReference>
<dbReference type="InterPro" id="IPR001525">
    <property type="entry name" value="C5_MeTfrase"/>
</dbReference>
<dbReference type="PANTHER" id="PTHR10629">
    <property type="entry name" value="CYTOSINE-SPECIFIC METHYLTRANSFERASE"/>
    <property type="match status" value="1"/>
</dbReference>
<keyword evidence="9" id="KW-1185">Reference proteome</keyword>
<comment type="caution">
    <text evidence="8">The sequence shown here is derived from an EMBL/GenBank/DDBJ whole genome shotgun (WGS) entry which is preliminary data.</text>
</comment>
<evidence type="ECO:0000313" key="9">
    <source>
        <dbReference type="Proteomes" id="UP000647491"/>
    </source>
</evidence>
<organism evidence="8 9">
    <name type="scientific">Enterocloster hominis</name>
    <name type="common">ex Liu et al. 2021</name>
    <dbReference type="NCBI Taxonomy" id="2763663"/>
    <lineage>
        <taxon>Bacteria</taxon>
        <taxon>Bacillati</taxon>
        <taxon>Bacillota</taxon>
        <taxon>Clostridia</taxon>
        <taxon>Lachnospirales</taxon>
        <taxon>Lachnospiraceae</taxon>
        <taxon>Enterocloster</taxon>
    </lineage>
</organism>
<dbReference type="EC" id="2.1.1.37" evidence="1"/>
<comment type="similarity">
    <text evidence="6 7">Belongs to the class I-like SAM-binding methyltransferase superfamily. C5-methyltransferase family.</text>
</comment>
<evidence type="ECO:0000256" key="1">
    <source>
        <dbReference type="ARBA" id="ARBA00011975"/>
    </source>
</evidence>
<evidence type="ECO:0000313" key="8">
    <source>
        <dbReference type="EMBL" id="MBC8598874.1"/>
    </source>
</evidence>
<dbReference type="InterPro" id="IPR029063">
    <property type="entry name" value="SAM-dependent_MTases_sf"/>
</dbReference>
<dbReference type="SUPFAM" id="SSF53335">
    <property type="entry name" value="S-adenosyl-L-methionine-dependent methyltransferases"/>
    <property type="match status" value="1"/>
</dbReference>
<keyword evidence="5" id="KW-0680">Restriction system</keyword>
<dbReference type="PANTHER" id="PTHR10629:SF52">
    <property type="entry name" value="DNA (CYTOSINE-5)-METHYLTRANSFERASE 1"/>
    <property type="match status" value="1"/>
</dbReference>
<evidence type="ECO:0000256" key="3">
    <source>
        <dbReference type="ARBA" id="ARBA00022679"/>
    </source>
</evidence>
<dbReference type="PROSITE" id="PS51679">
    <property type="entry name" value="SAM_MT_C5"/>
    <property type="match status" value="1"/>
</dbReference>
<sequence length="221" mass="25656">MKIFSFFAGVGMLDLGFQEAGYEVVFVNEYKQEFMNAYRYARRGRNYNQPVYGYHVTDINYFLNGIGEHNFQQYINNERHNNELVGFIGGPPCPDFSIGGKNKGREGENGKLAKSYIDMICRFQPDFFLFENVKGLVKTQKHREYFEELKFELKSNGYIISEQLMNSLEFGVPQDRDRIFMMGVLKGNELARKVISVNDTFAFPWNADLPYDSALVKKMNC</sequence>
<dbReference type="NCBIfam" id="TIGR00675">
    <property type="entry name" value="dcm"/>
    <property type="match status" value="1"/>
</dbReference>
<dbReference type="GO" id="GO:0032259">
    <property type="term" value="P:methylation"/>
    <property type="evidence" value="ECO:0007669"/>
    <property type="project" value="UniProtKB-KW"/>
</dbReference>
<evidence type="ECO:0000256" key="5">
    <source>
        <dbReference type="ARBA" id="ARBA00022747"/>
    </source>
</evidence>
<evidence type="ECO:0000256" key="2">
    <source>
        <dbReference type="ARBA" id="ARBA00022603"/>
    </source>
</evidence>
<keyword evidence="2 6" id="KW-0489">Methyltransferase</keyword>
<reference evidence="8 9" key="1">
    <citation type="submission" date="2020-08" db="EMBL/GenBank/DDBJ databases">
        <title>Genome public.</title>
        <authorList>
            <person name="Liu C."/>
            <person name="Sun Q."/>
        </authorList>
    </citation>
    <scope>NUCLEOTIDE SEQUENCE [LARGE SCALE GENOMIC DNA]</scope>
    <source>
        <strain evidence="8 9">BX10</strain>
    </source>
</reference>
<dbReference type="RefSeq" id="WP_262427335.1">
    <property type="nucleotide sequence ID" value="NZ_JACRTJ010000014.1"/>
</dbReference>
<protein>
    <recommendedName>
        <fullName evidence="1">DNA (cytosine-5-)-methyltransferase</fullName>
        <ecNumber evidence="1">2.1.1.37</ecNumber>
    </recommendedName>
</protein>
<dbReference type="GO" id="GO:0008168">
    <property type="term" value="F:methyltransferase activity"/>
    <property type="evidence" value="ECO:0007669"/>
    <property type="project" value="UniProtKB-KW"/>
</dbReference>
<dbReference type="PRINTS" id="PR00105">
    <property type="entry name" value="C5METTRFRASE"/>
</dbReference>
<gene>
    <name evidence="8" type="ORF">H8708_06470</name>
</gene>
<keyword evidence="3 6" id="KW-0808">Transferase</keyword>
<accession>A0ABR7NRZ8</accession>
<dbReference type="Pfam" id="PF00145">
    <property type="entry name" value="DNA_methylase"/>
    <property type="match status" value="1"/>
</dbReference>
<keyword evidence="4 6" id="KW-0949">S-adenosyl-L-methionine</keyword>
<feature type="active site" evidence="6">
    <location>
        <position position="93"/>
    </location>
</feature>
<dbReference type="Proteomes" id="UP000647491">
    <property type="component" value="Unassembled WGS sequence"/>
</dbReference>
<evidence type="ECO:0000256" key="6">
    <source>
        <dbReference type="PROSITE-ProRule" id="PRU01016"/>
    </source>
</evidence>
<evidence type="ECO:0000256" key="4">
    <source>
        <dbReference type="ARBA" id="ARBA00022691"/>
    </source>
</evidence>
<name>A0ABR7NRZ8_9FIRM</name>